<keyword evidence="1" id="KW-1185">Reference proteome</keyword>
<protein>
    <submittedName>
        <fullName evidence="2">Uncharacterized protein LOC142175270</fullName>
    </submittedName>
</protein>
<reference evidence="2" key="2">
    <citation type="submission" date="2025-08" db="UniProtKB">
        <authorList>
            <consortium name="RefSeq"/>
        </authorList>
    </citation>
    <scope>IDENTIFICATION</scope>
    <source>
        <tissue evidence="2">Leaf</tissue>
    </source>
</reference>
<name>A0AC58TL51_TOBAC</name>
<accession>A0AC58TL51</accession>
<organism evidence="1 2">
    <name type="scientific">Nicotiana tabacum</name>
    <name type="common">Common tobacco</name>
    <dbReference type="NCBI Taxonomy" id="4097"/>
    <lineage>
        <taxon>Eukaryota</taxon>
        <taxon>Viridiplantae</taxon>
        <taxon>Streptophyta</taxon>
        <taxon>Embryophyta</taxon>
        <taxon>Tracheophyta</taxon>
        <taxon>Spermatophyta</taxon>
        <taxon>Magnoliopsida</taxon>
        <taxon>eudicotyledons</taxon>
        <taxon>Gunneridae</taxon>
        <taxon>Pentapetalae</taxon>
        <taxon>asterids</taxon>
        <taxon>lamiids</taxon>
        <taxon>Solanales</taxon>
        <taxon>Solanaceae</taxon>
        <taxon>Nicotianoideae</taxon>
        <taxon>Nicotianeae</taxon>
        <taxon>Nicotiana</taxon>
    </lineage>
</organism>
<dbReference type="RefSeq" id="XP_075097956.1">
    <property type="nucleotide sequence ID" value="XM_075241855.1"/>
</dbReference>
<dbReference type="Proteomes" id="UP000790787">
    <property type="component" value="Chromosome 21"/>
</dbReference>
<reference evidence="1" key="1">
    <citation type="journal article" date="2014" name="Nat. Commun.">
        <title>The tobacco genome sequence and its comparison with those of tomato and potato.</title>
        <authorList>
            <person name="Sierro N."/>
            <person name="Battey J.N."/>
            <person name="Ouadi S."/>
            <person name="Bakaher N."/>
            <person name="Bovet L."/>
            <person name="Willig A."/>
            <person name="Goepfert S."/>
            <person name="Peitsch M.C."/>
            <person name="Ivanov N.V."/>
        </authorList>
    </citation>
    <scope>NUCLEOTIDE SEQUENCE [LARGE SCALE GENOMIC DNA]</scope>
</reference>
<proteinExistence type="predicted"/>
<sequence>MMIKTLFWNIRSVKTQQAFHRVINLHREHAFFIVALMEPFQKTKHIQRYMKRIGMDNAYSNINGKIWLFLDIVVEWELLNDTEQQVTIKVYHKDIGKHIIMTFIFTKCSSLERLGLWDNLYNIANDMELPWVVGGDFNVISSEEEKIGGLLVYPSEYEDFAFCVNSSGLVDLGYKGSLLTWWNGRPNVECIFKQLDRILVNLPFQNLFPNTEMEYLIRTGSDHAPLLMICGENTTHLVKPFKFLNFWTKHETFKDVVSQNWVADFIGDPFWMFKQKLRRVKIALSKWSKLTYGDIFKQLAIR</sequence>
<gene>
    <name evidence="2" type="primary">LOC142175270</name>
</gene>
<evidence type="ECO:0000313" key="1">
    <source>
        <dbReference type="Proteomes" id="UP000790787"/>
    </source>
</evidence>
<evidence type="ECO:0000313" key="2">
    <source>
        <dbReference type="RefSeq" id="XP_075097956.1"/>
    </source>
</evidence>